<dbReference type="KEGG" id="mcad:Pan265_25670"/>
<dbReference type="PANTHER" id="PTHR47245">
    <property type="entry name" value="PEPTIDYLPROLYL ISOMERASE"/>
    <property type="match status" value="1"/>
</dbReference>
<dbReference type="SUPFAM" id="SSF109998">
    <property type="entry name" value="Triger factor/SurA peptide-binding domain-like"/>
    <property type="match status" value="1"/>
</dbReference>
<dbReference type="InterPro" id="IPR000297">
    <property type="entry name" value="PPIase_PpiC"/>
</dbReference>
<dbReference type="Proteomes" id="UP000320386">
    <property type="component" value="Chromosome"/>
</dbReference>
<organism evidence="5 6">
    <name type="scientific">Mucisphaera calidilacus</name>
    <dbReference type="NCBI Taxonomy" id="2527982"/>
    <lineage>
        <taxon>Bacteria</taxon>
        <taxon>Pseudomonadati</taxon>
        <taxon>Planctomycetota</taxon>
        <taxon>Phycisphaerae</taxon>
        <taxon>Phycisphaerales</taxon>
        <taxon>Phycisphaeraceae</taxon>
        <taxon>Mucisphaera</taxon>
    </lineage>
</organism>
<dbReference type="Gene3D" id="3.10.50.40">
    <property type="match status" value="1"/>
</dbReference>
<accession>A0A518C0F0</accession>
<dbReference type="InterPro" id="IPR027304">
    <property type="entry name" value="Trigger_fact/SurA_dom_sf"/>
</dbReference>
<protein>
    <submittedName>
        <fullName evidence="5">Peptidylprolyl isomerase</fullName>
    </submittedName>
</protein>
<sequence precursor="true">MNFMRRHPITCLLLALILQGCADRSPLDTGLSDDDFVAERPSESSTPEPQAQPETQPVAAEPLPIRLDSSDLDEPLRQPQPQPDTARSWTIDGMVGQVNGRAIYARTVLEPLELLLARNARELDARAFEREAQRAVAQRLREIVQNRLMLASAERDLNEQQRMILDATLRYQRDELIRQYGRGSLAVAEQQLMLREGLTLDEKIEEYRQQFLIRGFQVKHLRPMINVRRHDIERYYREHYDDYNPPVEQTIRMIRVSDEKQAERVLLALASDYTFEEVANTPVNQMLGGGRFDGLIGEQPLKDPILNEAIASLESGDWAGPIVLDNQYTFIELVERHEPEAQTLTEAQREIREALVSRQLRTLSTEYQQKLMTGSNYTPVEQMLNVVMDIVMTRYAITTTTAASP</sequence>
<name>A0A518C0F0_9BACT</name>
<feature type="signal peptide" evidence="3">
    <location>
        <begin position="1"/>
        <end position="22"/>
    </location>
</feature>
<dbReference type="PANTHER" id="PTHR47245:SF2">
    <property type="entry name" value="PEPTIDYL-PROLYL CIS-TRANS ISOMERASE HP_0175-RELATED"/>
    <property type="match status" value="1"/>
</dbReference>
<evidence type="ECO:0000256" key="3">
    <source>
        <dbReference type="SAM" id="SignalP"/>
    </source>
</evidence>
<feature type="compositionally biased region" description="Low complexity" evidence="2">
    <location>
        <begin position="46"/>
        <end position="62"/>
    </location>
</feature>
<keyword evidence="6" id="KW-1185">Reference proteome</keyword>
<keyword evidence="3" id="KW-0732">Signal</keyword>
<keyword evidence="1" id="KW-0697">Rotamase</keyword>
<feature type="domain" description="PpiC" evidence="4">
    <location>
        <begin position="246"/>
        <end position="335"/>
    </location>
</feature>
<dbReference type="Gene3D" id="1.10.4030.10">
    <property type="entry name" value="Porin chaperone SurA, peptide-binding domain"/>
    <property type="match status" value="1"/>
</dbReference>
<evidence type="ECO:0000256" key="2">
    <source>
        <dbReference type="SAM" id="MobiDB-lite"/>
    </source>
</evidence>
<dbReference type="SUPFAM" id="SSF54534">
    <property type="entry name" value="FKBP-like"/>
    <property type="match status" value="1"/>
</dbReference>
<dbReference type="EMBL" id="CP036280">
    <property type="protein sequence ID" value="QDU72693.1"/>
    <property type="molecule type" value="Genomic_DNA"/>
</dbReference>
<evidence type="ECO:0000313" key="5">
    <source>
        <dbReference type="EMBL" id="QDU72693.1"/>
    </source>
</evidence>
<evidence type="ECO:0000256" key="1">
    <source>
        <dbReference type="PROSITE-ProRule" id="PRU00278"/>
    </source>
</evidence>
<feature type="region of interest" description="Disordered" evidence="2">
    <location>
        <begin position="32"/>
        <end position="63"/>
    </location>
</feature>
<dbReference type="InterPro" id="IPR050245">
    <property type="entry name" value="PrsA_foldase"/>
</dbReference>
<evidence type="ECO:0000259" key="4">
    <source>
        <dbReference type="PROSITE" id="PS50198"/>
    </source>
</evidence>
<feature type="region of interest" description="Disordered" evidence="2">
    <location>
        <begin position="69"/>
        <end position="88"/>
    </location>
</feature>
<dbReference type="PROSITE" id="PS50198">
    <property type="entry name" value="PPIC_PPIASE_2"/>
    <property type="match status" value="1"/>
</dbReference>
<feature type="chain" id="PRO_5022246154" evidence="3">
    <location>
        <begin position="23"/>
        <end position="405"/>
    </location>
</feature>
<proteinExistence type="predicted"/>
<gene>
    <name evidence="5" type="ORF">Pan265_25670</name>
</gene>
<dbReference type="InterPro" id="IPR046357">
    <property type="entry name" value="PPIase_dom_sf"/>
</dbReference>
<evidence type="ECO:0000313" key="6">
    <source>
        <dbReference type="Proteomes" id="UP000320386"/>
    </source>
</evidence>
<dbReference type="GO" id="GO:0003755">
    <property type="term" value="F:peptidyl-prolyl cis-trans isomerase activity"/>
    <property type="evidence" value="ECO:0007669"/>
    <property type="project" value="UniProtKB-KW"/>
</dbReference>
<dbReference type="Pfam" id="PF13145">
    <property type="entry name" value="Rotamase_2"/>
    <property type="match status" value="1"/>
</dbReference>
<dbReference type="PROSITE" id="PS51257">
    <property type="entry name" value="PROKAR_LIPOPROTEIN"/>
    <property type="match status" value="1"/>
</dbReference>
<keyword evidence="1 5" id="KW-0413">Isomerase</keyword>
<reference evidence="5 6" key="1">
    <citation type="submission" date="2019-02" db="EMBL/GenBank/DDBJ databases">
        <title>Deep-cultivation of Planctomycetes and their phenomic and genomic characterization uncovers novel biology.</title>
        <authorList>
            <person name="Wiegand S."/>
            <person name="Jogler M."/>
            <person name="Boedeker C."/>
            <person name="Pinto D."/>
            <person name="Vollmers J."/>
            <person name="Rivas-Marin E."/>
            <person name="Kohn T."/>
            <person name="Peeters S.H."/>
            <person name="Heuer A."/>
            <person name="Rast P."/>
            <person name="Oberbeckmann S."/>
            <person name="Bunk B."/>
            <person name="Jeske O."/>
            <person name="Meyerdierks A."/>
            <person name="Storesund J.E."/>
            <person name="Kallscheuer N."/>
            <person name="Luecker S."/>
            <person name="Lage O.M."/>
            <person name="Pohl T."/>
            <person name="Merkel B.J."/>
            <person name="Hornburger P."/>
            <person name="Mueller R.-W."/>
            <person name="Bruemmer F."/>
            <person name="Labrenz M."/>
            <person name="Spormann A.M."/>
            <person name="Op den Camp H."/>
            <person name="Overmann J."/>
            <person name="Amann R."/>
            <person name="Jetten M.S.M."/>
            <person name="Mascher T."/>
            <person name="Medema M.H."/>
            <person name="Devos D.P."/>
            <person name="Kaster A.-K."/>
            <person name="Ovreas L."/>
            <person name="Rohde M."/>
            <person name="Galperin M.Y."/>
            <person name="Jogler C."/>
        </authorList>
    </citation>
    <scope>NUCLEOTIDE SEQUENCE [LARGE SCALE GENOMIC DNA]</scope>
    <source>
        <strain evidence="5 6">Pan265</strain>
    </source>
</reference>
<dbReference type="AlphaFoldDB" id="A0A518C0F0"/>